<dbReference type="STRING" id="553218.CAMRE0001_2565"/>
<evidence type="ECO:0000313" key="2">
    <source>
        <dbReference type="Proteomes" id="UP000003082"/>
    </source>
</evidence>
<gene>
    <name evidence="1" type="ORF">CAMRE0001_2565</name>
</gene>
<organism evidence="1 2">
    <name type="scientific">Campylobacter rectus RM3267</name>
    <dbReference type="NCBI Taxonomy" id="553218"/>
    <lineage>
        <taxon>Bacteria</taxon>
        <taxon>Pseudomonadati</taxon>
        <taxon>Campylobacterota</taxon>
        <taxon>Epsilonproteobacteria</taxon>
        <taxon>Campylobacterales</taxon>
        <taxon>Campylobacteraceae</taxon>
        <taxon>Campylobacter</taxon>
    </lineage>
</organism>
<dbReference type="Proteomes" id="UP000003082">
    <property type="component" value="Unassembled WGS sequence"/>
</dbReference>
<sequence>MLFLLKFNPPEFTTAFFKFPTLCRSKQGYKVNLHLQYDPSLNLSSRRRKFNAPKFNIVPSGPTKISIKNLKQNYDKFIKKLRLINLVSIRNTYRLK</sequence>
<evidence type="ECO:0000313" key="1">
    <source>
        <dbReference type="EMBL" id="EEF13347.1"/>
    </source>
</evidence>
<dbReference type="AlphaFoldDB" id="B9D3U7"/>
<keyword evidence="2" id="KW-1185">Reference proteome</keyword>
<protein>
    <submittedName>
        <fullName evidence="1">Uncharacterized protein</fullName>
    </submittedName>
</protein>
<reference evidence="1 2" key="1">
    <citation type="submission" date="2008-08" db="EMBL/GenBank/DDBJ databases">
        <authorList>
            <person name="Madupu R."/>
            <person name="Durkin A.S."/>
            <person name="Torralba M."/>
            <person name="Methe B."/>
            <person name="Sutton G.G."/>
            <person name="Strausberg R.L."/>
            <person name="Nelson K.E."/>
        </authorList>
    </citation>
    <scope>NUCLEOTIDE SEQUENCE [LARGE SCALE GENOMIC DNA]</scope>
    <source>
        <strain evidence="1 2">RM3267</strain>
    </source>
</reference>
<accession>B9D3U7</accession>
<dbReference type="EMBL" id="ACFU01000022">
    <property type="protein sequence ID" value="EEF13347.1"/>
    <property type="molecule type" value="Genomic_DNA"/>
</dbReference>
<comment type="caution">
    <text evidence="1">The sequence shown here is derived from an EMBL/GenBank/DDBJ whole genome shotgun (WGS) entry which is preliminary data.</text>
</comment>
<proteinExistence type="predicted"/>
<name>B9D3U7_CAMRE</name>